<evidence type="ECO:0000256" key="2">
    <source>
        <dbReference type="SAM" id="MobiDB-lite"/>
    </source>
</evidence>
<dbReference type="GO" id="GO:0000922">
    <property type="term" value="C:spindle pole"/>
    <property type="evidence" value="ECO:0007669"/>
    <property type="project" value="TreeGrafter"/>
</dbReference>
<dbReference type="PANTHER" id="PTHR18874">
    <property type="entry name" value="CMF/LEK/CENP CELL DIVISION-RELATED"/>
    <property type="match status" value="1"/>
</dbReference>
<dbReference type="InterPro" id="IPR019513">
    <property type="entry name" value="Centromere_CenpF_leu-rich_rpt"/>
</dbReference>
<feature type="compositionally biased region" description="Polar residues" evidence="2">
    <location>
        <begin position="208"/>
        <end position="243"/>
    </location>
</feature>
<feature type="coiled-coil region" evidence="1">
    <location>
        <begin position="1002"/>
        <end position="1078"/>
    </location>
</feature>
<feature type="coiled-coil region" evidence="1">
    <location>
        <begin position="277"/>
        <end position="367"/>
    </location>
</feature>
<feature type="coiled-coil region" evidence="1">
    <location>
        <begin position="1911"/>
        <end position="2064"/>
    </location>
</feature>
<feature type="compositionally biased region" description="Polar residues" evidence="2">
    <location>
        <begin position="949"/>
        <end position="960"/>
    </location>
</feature>
<dbReference type="GO" id="GO:0000775">
    <property type="term" value="C:chromosome, centromeric region"/>
    <property type="evidence" value="ECO:0007669"/>
    <property type="project" value="InterPro"/>
</dbReference>
<dbReference type="GO" id="GO:0042803">
    <property type="term" value="F:protein homodimerization activity"/>
    <property type="evidence" value="ECO:0007669"/>
    <property type="project" value="InterPro"/>
</dbReference>
<feature type="domain" description="Centromere protein Cenp-F leucine-rich repeat-containing" evidence="3">
    <location>
        <begin position="1949"/>
        <end position="2086"/>
    </location>
</feature>
<dbReference type="GeneID" id="113420203"/>
<gene>
    <name evidence="6" type="primary">CENPF</name>
</gene>
<keyword evidence="5" id="KW-1185">Reference proteome</keyword>
<dbReference type="CTD" id="1063"/>
<dbReference type="GO" id="GO:0070840">
    <property type="term" value="F:dynein complex binding"/>
    <property type="evidence" value="ECO:0007669"/>
    <property type="project" value="InterPro"/>
</dbReference>
<proteinExistence type="predicted"/>
<dbReference type="InterPro" id="IPR043513">
    <property type="entry name" value="Cenp-F"/>
</dbReference>
<keyword evidence="1" id="KW-0175">Coiled coil</keyword>
<evidence type="ECO:0000256" key="1">
    <source>
        <dbReference type="SAM" id="Coils"/>
    </source>
</evidence>
<feature type="coiled-coil region" evidence="1">
    <location>
        <begin position="1232"/>
        <end position="1259"/>
    </location>
</feature>
<feature type="coiled-coil region" evidence="1">
    <location>
        <begin position="827"/>
        <end position="854"/>
    </location>
</feature>
<feature type="compositionally biased region" description="Basic and acidic residues" evidence="2">
    <location>
        <begin position="159"/>
        <end position="181"/>
    </location>
</feature>
<dbReference type="KEGG" id="nss:113420203"/>
<dbReference type="Pfam" id="PF10473">
    <property type="entry name" value="CENP-F_leu_zip"/>
    <property type="match status" value="1"/>
</dbReference>
<organism evidence="5 6">
    <name type="scientific">Notechis scutatus</name>
    <name type="common">mainland tiger snake</name>
    <dbReference type="NCBI Taxonomy" id="8663"/>
    <lineage>
        <taxon>Eukaryota</taxon>
        <taxon>Metazoa</taxon>
        <taxon>Chordata</taxon>
        <taxon>Craniata</taxon>
        <taxon>Vertebrata</taxon>
        <taxon>Euteleostomi</taxon>
        <taxon>Lepidosauria</taxon>
        <taxon>Squamata</taxon>
        <taxon>Bifurcata</taxon>
        <taxon>Unidentata</taxon>
        <taxon>Episquamata</taxon>
        <taxon>Toxicofera</taxon>
        <taxon>Serpentes</taxon>
        <taxon>Colubroidea</taxon>
        <taxon>Elapidae</taxon>
        <taxon>Hydrophiinae</taxon>
        <taxon>Notechis</taxon>
    </lineage>
</organism>
<evidence type="ECO:0000259" key="3">
    <source>
        <dbReference type="Pfam" id="PF10473"/>
    </source>
</evidence>
<dbReference type="GO" id="GO:0000278">
    <property type="term" value="P:mitotic cell cycle"/>
    <property type="evidence" value="ECO:0007669"/>
    <property type="project" value="TreeGrafter"/>
</dbReference>
<reference evidence="6" key="1">
    <citation type="submission" date="2025-08" db="UniProtKB">
        <authorList>
            <consortium name="RefSeq"/>
        </authorList>
    </citation>
    <scope>IDENTIFICATION</scope>
</reference>
<dbReference type="GO" id="GO:0010389">
    <property type="term" value="P:regulation of G2/M transition of mitotic cell cycle"/>
    <property type="evidence" value="ECO:0007669"/>
    <property type="project" value="TreeGrafter"/>
</dbReference>
<evidence type="ECO:0000313" key="6">
    <source>
        <dbReference type="RefSeq" id="XP_026535833.1"/>
    </source>
</evidence>
<feature type="coiled-coil region" evidence="1">
    <location>
        <begin position="397"/>
        <end position="593"/>
    </location>
</feature>
<feature type="compositionally biased region" description="Polar residues" evidence="2">
    <location>
        <begin position="183"/>
        <end position="193"/>
    </location>
</feature>
<dbReference type="GO" id="GO:0008017">
    <property type="term" value="F:microtubule binding"/>
    <property type="evidence" value="ECO:0007669"/>
    <property type="project" value="InterPro"/>
</dbReference>
<protein>
    <submittedName>
        <fullName evidence="6">Centromere protein F</fullName>
    </submittedName>
</protein>
<evidence type="ECO:0000313" key="5">
    <source>
        <dbReference type="Proteomes" id="UP000504612"/>
    </source>
</evidence>
<dbReference type="RefSeq" id="XP_026535833.1">
    <property type="nucleotide sequence ID" value="XM_026680048.1"/>
</dbReference>
<dbReference type="GO" id="GO:0051310">
    <property type="term" value="P:metaphase chromosome alignment"/>
    <property type="evidence" value="ECO:0007669"/>
    <property type="project" value="TreeGrafter"/>
</dbReference>
<feature type="coiled-coil region" evidence="1">
    <location>
        <begin position="626"/>
        <end position="795"/>
    </location>
</feature>
<sequence length="2478" mass="287980">MSWVVEEWKEGLSIRVLQKIHDLENQAEKFKKERQQRQFQLESLEAALEKQKQKVDKEKNEGATLKRENQNLMELCDNLEKTRQKLFHELQMKESQINFQEGQLISSKKQVESLEQDFKRYKSELEKQPKTFANGETSFENTPQRSNTGSPATNCNDSKIQERERKFCNEIEEGKPLEAEPKSMTSQKKTNALHSEGNLTRREIARHQASSSVFSWQQEQTPSHPLSSHQETPNSGSTKSTFPLASAVTPSPNIIKLTKKDFINCNVSNSSQDSSIAQQLETQNQELRCRIREQENKLQIQTQDMKAKVMKLQDTQLQVEKMQMELTEKEKALNKARNEIVKISIQLDQTTDQLTAKEKKFRGLSNELNCQKQNFESAQCALQQKIKDKDQEIFTTKQQFEKNARDCAQKLNQLEEATQMMRLKEKELKENYEEIEKQNSFLSCQAAKQQQEICQLKKELCVTKLSLQQSQHFVEDLKNKNCSLEKELKLLEEKLNKQDNSVSLEKMRLAFSNVEHERDSLQQILKDKENVIEELNKKLENTETLQKTTLECEDLKKEIMILSQWKRKSKQLLNELNLEKEELMIKIRSLESAFNAEQLKHQEKEIALKDEYEQFSERLNIFEQVVREKTTELEAQRKAYSDLQQKTAMSEEKLQKERENNSLKLFEFNREVDTLQKRLNSEANEVLKRGECIVSLEASLASYMQLNAFLQKQVEELVQTRDKMERRLAEREDPKQQIFIQEMEQQISKLQETVFQKEGLLSKALAALEGKNKNLQKLIEESNRQQTEILDLKQSNMLLKDLAQQLKVMGSKEPNVSIKISLEQDEPEELQNENSMLENTVNILEEKNLNTKQEISKSFKEKKESLLKLSRGMQEKSLLLPEADEEVERKSTKEDYLESVGRNQTCHFNVQKAIFDTQEKHFMNKCEQLQNKPMFLVKKNNTLLLQLETNDSVSEETNSLRQEETGENNRHSSINILLQTLISEMKVSEHAALDFVLNEPALEQLRVFVEERENELKKYQVKLELLQMDLEDREISLENYADQIKDLEMILRTKEIKMEESEKEKEKLLHKLQALKDLQNSALKVTERSEDDESPMCFSAVIKDNFNLQKDAKCSSVPHDLMPSQNDYLQLVSSLHMTMSKLNELEKMCEHLQKEDSTLASQLKDSQLECIINTDIMRKELIEKMDRLKVETISVSDQLREKSKMESDMKEIPLITPEGYEDFDYEYLKLINKEIKTQLNEVKEKIFSLKNKYEILDIQNLNMAFELSALESYNEMLKDKNIALPINLSKAELVSFPAQITQRSDNKEFKAYGHFCMETLHNSEVFPCTKQMFMESDLDNGVSLTEIGPPHQNRQIDLEDIPKHFNNADELYSNDAWTLPTKPMTISKYFQWEYCENSFKVLKESFRSDKILESKELEKIQELLLSAKKEIDGAQKHSVSGNEPWQQKVHKVILQVASELPAEKKLPELFLQKQGELQNLDLSSHPIICAEVGQPISANPTPLCYLKMDSFLGESLGLKAVNDQAVKTYEANRRQKSSAYVADITSREKYLPHLKENDQSIYSSRCHLESSFFPSNISAHTRLENSTENQKAIEMHWLSIKKADDNNSKLSHEESNKITNMEVQYLHSDLNSKNTELTEKEVVCAEYNKRAVILEQEKEDLSEVLQTVTFDTPQLYFNVTILELELNKVKSDREMYKSRLPDTTHTLKELQMIKADNNEKLFEAETELSRVKSEKTNCEAYTLSMETDTERKQLEQEKQINVRNISGLQDQLKIITAEKNQSSQDLTTFLRDKEALDQVCNKMKNIKGFDSNQMDSIEFIEVLEAEDKTQAKFLPDFKAAEDQLYVENVCYMVQFQYLDRVMRDLVLKKEAAEIQIKYLTEAREVSLRKYEIVHNKLNISEAKNAKISKSLEGSLAEKGELAAQLNSAQEEADHLRQGIEKLKIKIESDERNRHHLAEKLKESNRIVDTLADKIEYLEKELCMSEENLEDAILRMETAQAETEIMKTEIERMCVSQQHLEGEAKVFRSEKETLEKVLKEKQDKVTSLEATNSTLVNQLKENEKEKVQIRGEHENTLKLMESQLKKFCEEIKLLYTEKETFKSKEQDLVCEITSLKHDNMQLVGYLEEAQSSSSKVQQLMGVFIQELQSFKQTLNENVSVFEPLLKNESLQAIQDDLQVSFKPIEENLEITPCGKNIFFEKANSLNQMLQLKEEYDSFCHSIQLCLTDYKMLKQEKAEMEKQIHELETEMKMIAPRFQGDVGEEEIRLELEELKESVEEKTKEANHNLEKYCVLVIKHDKLEEENEMLRTQVSLLNTCLRQLLNDTNSSLQSSQNAMEINRLLTERTDVPKNYKKGERCEENRTNEYSRPCITHQASLEPRMDPCLFSPNLKSPTSIDNSQIKKTMKTENLKTTAEGSRLQKMNHDQVDSSGQDFIPRSTLSISNLSSQVVAEGSANHLDIKYCPSTEENDLDKACHVQ</sequence>
<feature type="region of interest" description="Disordered" evidence="2">
    <location>
        <begin position="949"/>
        <end position="969"/>
    </location>
</feature>
<accession>A0A6J1V5A1</accession>
<dbReference type="InterPro" id="IPR018463">
    <property type="entry name" value="Centromere_CenpF_N"/>
</dbReference>
<dbReference type="PANTHER" id="PTHR18874:SF10">
    <property type="entry name" value="CENTROMERE PROTEIN F"/>
    <property type="match status" value="1"/>
</dbReference>
<feature type="coiled-coil region" evidence="1">
    <location>
        <begin position="2221"/>
        <end position="2289"/>
    </location>
</feature>
<feature type="compositionally biased region" description="Polar residues" evidence="2">
    <location>
        <begin position="134"/>
        <end position="158"/>
    </location>
</feature>
<name>A0A6J1V5A1_9SAUR</name>
<feature type="coiled-coil region" evidence="1">
    <location>
        <begin position="13"/>
        <end position="124"/>
    </location>
</feature>
<feature type="region of interest" description="Disordered" evidence="2">
    <location>
        <begin position="125"/>
        <end position="243"/>
    </location>
</feature>
<evidence type="ECO:0000259" key="4">
    <source>
        <dbReference type="Pfam" id="PF10481"/>
    </source>
</evidence>
<dbReference type="Pfam" id="PF10481">
    <property type="entry name" value="CENP-F_N"/>
    <property type="match status" value="1"/>
</dbReference>
<dbReference type="GO" id="GO:0005634">
    <property type="term" value="C:nucleus"/>
    <property type="evidence" value="ECO:0007669"/>
    <property type="project" value="TreeGrafter"/>
</dbReference>
<feature type="coiled-coil region" evidence="1">
    <location>
        <begin position="1135"/>
        <end position="1162"/>
    </location>
</feature>
<dbReference type="Proteomes" id="UP000504612">
    <property type="component" value="Unplaced"/>
</dbReference>
<feature type="domain" description="Centromere protein Cenp-F N-terminal" evidence="4">
    <location>
        <begin position="1"/>
        <end position="304"/>
    </location>
</feature>